<dbReference type="Gene3D" id="3.40.50.2300">
    <property type="match status" value="1"/>
</dbReference>
<proteinExistence type="predicted"/>
<feature type="DNA-binding region" description="OmpR/PhoB-type" evidence="7">
    <location>
        <begin position="122"/>
        <end position="221"/>
    </location>
</feature>
<keyword evidence="3" id="KW-0805">Transcription regulation</keyword>
<dbReference type="InterPro" id="IPR011006">
    <property type="entry name" value="CheY-like_superfamily"/>
</dbReference>
<dbReference type="Pfam" id="PF00486">
    <property type="entry name" value="Trans_reg_C"/>
    <property type="match status" value="1"/>
</dbReference>
<dbReference type="Proteomes" id="UP000050417">
    <property type="component" value="Unassembled WGS sequence"/>
</dbReference>
<dbReference type="PANTHER" id="PTHR48111:SF21">
    <property type="entry name" value="DNA-BINDING DUAL MASTER TRANSCRIPTIONAL REGULATOR RPAA"/>
    <property type="match status" value="1"/>
</dbReference>
<evidence type="ECO:0000259" key="9">
    <source>
        <dbReference type="PROSITE" id="PS51755"/>
    </source>
</evidence>
<reference evidence="10 11" key="1">
    <citation type="submission" date="2015-07" db="EMBL/GenBank/DDBJ databases">
        <title>Genome sequence of Ornatilinea apprima DSM 23815.</title>
        <authorList>
            <person name="Hemp J."/>
            <person name="Ward L.M."/>
            <person name="Pace L.A."/>
            <person name="Fischer W.W."/>
        </authorList>
    </citation>
    <scope>NUCLEOTIDE SEQUENCE [LARGE SCALE GENOMIC DNA]</scope>
    <source>
        <strain evidence="10 11">P3M-1</strain>
    </source>
</reference>
<gene>
    <name evidence="10" type="ORF">ADN00_04635</name>
</gene>
<organism evidence="10 11">
    <name type="scientific">Ornatilinea apprima</name>
    <dbReference type="NCBI Taxonomy" id="1134406"/>
    <lineage>
        <taxon>Bacteria</taxon>
        <taxon>Bacillati</taxon>
        <taxon>Chloroflexota</taxon>
        <taxon>Anaerolineae</taxon>
        <taxon>Anaerolineales</taxon>
        <taxon>Anaerolineaceae</taxon>
        <taxon>Ornatilinea</taxon>
    </lineage>
</organism>
<dbReference type="InterPro" id="IPR001789">
    <property type="entry name" value="Sig_transdc_resp-reg_receiver"/>
</dbReference>
<dbReference type="PROSITE" id="PS51755">
    <property type="entry name" value="OMPR_PHOB"/>
    <property type="match status" value="1"/>
</dbReference>
<evidence type="ECO:0000256" key="3">
    <source>
        <dbReference type="ARBA" id="ARBA00023015"/>
    </source>
</evidence>
<dbReference type="CDD" id="cd00383">
    <property type="entry name" value="trans_reg_C"/>
    <property type="match status" value="1"/>
</dbReference>
<feature type="modified residue" description="4-aspartylphosphate" evidence="6">
    <location>
        <position position="56"/>
    </location>
</feature>
<evidence type="ECO:0000256" key="6">
    <source>
        <dbReference type="PROSITE-ProRule" id="PRU00169"/>
    </source>
</evidence>
<evidence type="ECO:0000313" key="10">
    <source>
        <dbReference type="EMBL" id="KPL79147.1"/>
    </source>
</evidence>
<keyword evidence="5" id="KW-0804">Transcription</keyword>
<dbReference type="GO" id="GO:0006355">
    <property type="term" value="P:regulation of DNA-templated transcription"/>
    <property type="evidence" value="ECO:0007669"/>
    <property type="project" value="InterPro"/>
</dbReference>
<name>A0A0P6XQR7_9CHLR</name>
<dbReference type="Gene3D" id="1.10.10.10">
    <property type="entry name" value="Winged helix-like DNA-binding domain superfamily/Winged helix DNA-binding domain"/>
    <property type="match status" value="1"/>
</dbReference>
<dbReference type="EMBL" id="LGCL01000015">
    <property type="protein sequence ID" value="KPL79147.1"/>
    <property type="molecule type" value="Genomic_DNA"/>
</dbReference>
<keyword evidence="11" id="KW-1185">Reference proteome</keyword>
<keyword evidence="1 6" id="KW-0597">Phosphoprotein</keyword>
<evidence type="ECO:0000256" key="2">
    <source>
        <dbReference type="ARBA" id="ARBA00023012"/>
    </source>
</evidence>
<evidence type="ECO:0008006" key="12">
    <source>
        <dbReference type="Google" id="ProtNLM"/>
    </source>
</evidence>
<comment type="caution">
    <text evidence="10">The sequence shown here is derived from an EMBL/GenBank/DDBJ whole genome shotgun (WGS) entry which is preliminary data.</text>
</comment>
<dbReference type="SUPFAM" id="SSF46894">
    <property type="entry name" value="C-terminal effector domain of the bipartite response regulators"/>
    <property type="match status" value="1"/>
</dbReference>
<sequence>MARPRGKILLIEGKRSDHPSFFSGLTRKGFDVESVGTGKLASERLQTSLPDVVLVDAASMRTSGKRICQSIRADAPGVPILLVVDADYDHMERLDADVVLAQPFTLQKLLNRMRPLLPTDDQNLLKVGPIHLDVEHRWARCQERQAQLTPRLVMLLRALMERPGEVIERTDLFRVVWETEYTGDTRTLDVHVSWLRQALEEDARHPRYLKTVRGVGYRLDVEPKKRK</sequence>
<protein>
    <recommendedName>
        <fullName evidence="12">OmpR/PhoB-type domain-containing protein</fullName>
    </recommendedName>
</protein>
<dbReference type="Pfam" id="PF00072">
    <property type="entry name" value="Response_reg"/>
    <property type="match status" value="1"/>
</dbReference>
<dbReference type="PANTHER" id="PTHR48111">
    <property type="entry name" value="REGULATOR OF RPOS"/>
    <property type="match status" value="1"/>
</dbReference>
<evidence type="ECO:0000256" key="5">
    <source>
        <dbReference type="ARBA" id="ARBA00023163"/>
    </source>
</evidence>
<feature type="domain" description="OmpR/PhoB-type" evidence="9">
    <location>
        <begin position="122"/>
        <end position="221"/>
    </location>
</feature>
<feature type="domain" description="Response regulatory" evidence="8">
    <location>
        <begin position="7"/>
        <end position="117"/>
    </location>
</feature>
<accession>A0A0P6XQR7</accession>
<dbReference type="GO" id="GO:0000156">
    <property type="term" value="F:phosphorelay response regulator activity"/>
    <property type="evidence" value="ECO:0007669"/>
    <property type="project" value="TreeGrafter"/>
</dbReference>
<dbReference type="OrthoDB" id="157879at2"/>
<evidence type="ECO:0000313" key="11">
    <source>
        <dbReference type="Proteomes" id="UP000050417"/>
    </source>
</evidence>
<dbReference type="PROSITE" id="PS50110">
    <property type="entry name" value="RESPONSE_REGULATORY"/>
    <property type="match status" value="1"/>
</dbReference>
<evidence type="ECO:0000256" key="4">
    <source>
        <dbReference type="ARBA" id="ARBA00023125"/>
    </source>
</evidence>
<dbReference type="GO" id="GO:0005829">
    <property type="term" value="C:cytosol"/>
    <property type="evidence" value="ECO:0007669"/>
    <property type="project" value="TreeGrafter"/>
</dbReference>
<dbReference type="FunFam" id="1.10.10.10:FF:000018">
    <property type="entry name" value="DNA-binding response regulator ResD"/>
    <property type="match status" value="1"/>
</dbReference>
<evidence type="ECO:0000256" key="1">
    <source>
        <dbReference type="ARBA" id="ARBA00022553"/>
    </source>
</evidence>
<dbReference type="SUPFAM" id="SSF52172">
    <property type="entry name" value="CheY-like"/>
    <property type="match status" value="1"/>
</dbReference>
<keyword evidence="4 7" id="KW-0238">DNA-binding</keyword>
<keyword evidence="2" id="KW-0902">Two-component regulatory system</keyword>
<evidence type="ECO:0000256" key="7">
    <source>
        <dbReference type="PROSITE-ProRule" id="PRU01091"/>
    </source>
</evidence>
<dbReference type="GO" id="GO:0032993">
    <property type="term" value="C:protein-DNA complex"/>
    <property type="evidence" value="ECO:0007669"/>
    <property type="project" value="TreeGrafter"/>
</dbReference>
<dbReference type="InterPro" id="IPR036388">
    <property type="entry name" value="WH-like_DNA-bd_sf"/>
</dbReference>
<dbReference type="InterPro" id="IPR016032">
    <property type="entry name" value="Sig_transdc_resp-reg_C-effctor"/>
</dbReference>
<dbReference type="AlphaFoldDB" id="A0A0P6XQR7"/>
<dbReference type="STRING" id="1134406.ADN00_04635"/>
<dbReference type="InterPro" id="IPR039420">
    <property type="entry name" value="WalR-like"/>
</dbReference>
<dbReference type="SMART" id="SM00862">
    <property type="entry name" value="Trans_reg_C"/>
    <property type="match status" value="1"/>
</dbReference>
<dbReference type="InterPro" id="IPR001867">
    <property type="entry name" value="OmpR/PhoB-type_DNA-bd"/>
</dbReference>
<dbReference type="GO" id="GO:0000976">
    <property type="term" value="F:transcription cis-regulatory region binding"/>
    <property type="evidence" value="ECO:0007669"/>
    <property type="project" value="TreeGrafter"/>
</dbReference>
<evidence type="ECO:0000259" key="8">
    <source>
        <dbReference type="PROSITE" id="PS50110"/>
    </source>
</evidence>
<dbReference type="RefSeq" id="WP_075061788.1">
    <property type="nucleotide sequence ID" value="NZ_LGCL01000015.1"/>
</dbReference>